<dbReference type="Proteomes" id="UP000195602">
    <property type="component" value="Unassembled WGS sequence"/>
</dbReference>
<protein>
    <submittedName>
        <fullName evidence="3">Uncharacterized protein</fullName>
    </submittedName>
</protein>
<evidence type="ECO:0000313" key="3">
    <source>
        <dbReference type="EMBL" id="OVF10037.1"/>
    </source>
</evidence>
<proteinExistence type="predicted"/>
<accession>A0AA91T3B2</accession>
<evidence type="ECO:0000256" key="2">
    <source>
        <dbReference type="SAM" id="Phobius"/>
    </source>
</evidence>
<feature type="region of interest" description="Disordered" evidence="1">
    <location>
        <begin position="1"/>
        <end position="27"/>
    </location>
</feature>
<organism evidence="3 4">
    <name type="scientific">Clavispora lusitaniae</name>
    <name type="common">Candida lusitaniae</name>
    <dbReference type="NCBI Taxonomy" id="36911"/>
    <lineage>
        <taxon>Eukaryota</taxon>
        <taxon>Fungi</taxon>
        <taxon>Dikarya</taxon>
        <taxon>Ascomycota</taxon>
        <taxon>Saccharomycotina</taxon>
        <taxon>Pichiomycetes</taxon>
        <taxon>Metschnikowiaceae</taxon>
        <taxon>Clavispora</taxon>
    </lineage>
</organism>
<dbReference type="EMBL" id="LYUB02000003">
    <property type="protein sequence ID" value="OVF10037.1"/>
    <property type="molecule type" value="Genomic_DNA"/>
</dbReference>
<reference evidence="3 4" key="1">
    <citation type="submission" date="2017-04" db="EMBL/GenBank/DDBJ databases">
        <title>Draft genome of the yeast Clavispora lusitaniae type strain CBS 6936.</title>
        <authorList>
            <person name="Durrens P."/>
            <person name="Klopp C."/>
            <person name="Biteau N."/>
            <person name="Fitton-Ouhabi V."/>
            <person name="Dementhon K."/>
            <person name="Accoceberry I."/>
            <person name="Sherman D.J."/>
            <person name="Noel T."/>
        </authorList>
    </citation>
    <scope>NUCLEOTIDE SEQUENCE [LARGE SCALE GENOMIC DNA]</scope>
    <source>
        <strain evidence="3 4">CBS 6936</strain>
    </source>
</reference>
<evidence type="ECO:0000256" key="1">
    <source>
        <dbReference type="SAM" id="MobiDB-lite"/>
    </source>
</evidence>
<keyword evidence="2" id="KW-0812">Transmembrane</keyword>
<sequence>MSSRESQEGLLELQEIHDGPKPPSYPGNESMPLDVMFKIWHTRNYSNIPQRPIRLIFDANASVAEAGRFAFQKCIGNVPDDIYLDLSKNSWQDAFIEIGDENEKIKNVFQESETLVVSDIPNYQETMLTFIARVFLGVICGCILLVVGIVAYATK</sequence>
<keyword evidence="2" id="KW-1133">Transmembrane helix</keyword>
<evidence type="ECO:0000313" key="4">
    <source>
        <dbReference type="Proteomes" id="UP000195602"/>
    </source>
</evidence>
<dbReference type="KEGG" id="clus:A9F13_03g01716"/>
<dbReference type="AlphaFoldDB" id="A0AA91T3B2"/>
<keyword evidence="2" id="KW-0472">Membrane</keyword>
<gene>
    <name evidence="3" type="ORF">A9F13_03g01716</name>
</gene>
<name>A0AA91T3B2_CLALS</name>
<feature type="transmembrane region" description="Helical" evidence="2">
    <location>
        <begin position="130"/>
        <end position="153"/>
    </location>
</feature>
<comment type="caution">
    <text evidence="3">The sequence shown here is derived from an EMBL/GenBank/DDBJ whole genome shotgun (WGS) entry which is preliminary data.</text>
</comment>